<gene>
    <name evidence="2" type="ORF">MYCFIDRAFT_180081</name>
</gene>
<evidence type="ECO:0000313" key="3">
    <source>
        <dbReference type="Proteomes" id="UP000016932"/>
    </source>
</evidence>
<dbReference type="EMBL" id="KB446567">
    <property type="protein sequence ID" value="EME77204.1"/>
    <property type="molecule type" value="Genomic_DNA"/>
</dbReference>
<dbReference type="Proteomes" id="UP000016932">
    <property type="component" value="Unassembled WGS sequence"/>
</dbReference>
<name>M2ZDN1_PSEFD</name>
<reference evidence="2 3" key="1">
    <citation type="journal article" date="2012" name="PLoS Pathog.">
        <title>Diverse lifestyles and strategies of plant pathogenesis encoded in the genomes of eighteen Dothideomycetes fungi.</title>
        <authorList>
            <person name="Ohm R.A."/>
            <person name="Feau N."/>
            <person name="Henrissat B."/>
            <person name="Schoch C.L."/>
            <person name="Horwitz B.A."/>
            <person name="Barry K.W."/>
            <person name="Condon B.J."/>
            <person name="Copeland A.C."/>
            <person name="Dhillon B."/>
            <person name="Glaser F."/>
            <person name="Hesse C.N."/>
            <person name="Kosti I."/>
            <person name="LaButti K."/>
            <person name="Lindquist E.A."/>
            <person name="Lucas S."/>
            <person name="Salamov A.A."/>
            <person name="Bradshaw R.E."/>
            <person name="Ciuffetti L."/>
            <person name="Hamelin R.C."/>
            <person name="Kema G.H.J."/>
            <person name="Lawrence C."/>
            <person name="Scott J.A."/>
            <person name="Spatafora J.W."/>
            <person name="Turgeon B.G."/>
            <person name="de Wit P.J.G.M."/>
            <person name="Zhong S."/>
            <person name="Goodwin S.B."/>
            <person name="Grigoriev I.V."/>
        </authorList>
    </citation>
    <scope>NUCLEOTIDE SEQUENCE [LARGE SCALE GENOMIC DNA]</scope>
    <source>
        <strain evidence="2 3">CIRAD86</strain>
    </source>
</reference>
<dbReference type="AlphaFoldDB" id="M2ZDN1"/>
<keyword evidence="3" id="KW-1185">Reference proteome</keyword>
<organism evidence="2 3">
    <name type="scientific">Pseudocercospora fijiensis (strain CIRAD86)</name>
    <name type="common">Black leaf streak disease fungus</name>
    <name type="synonym">Mycosphaerella fijiensis</name>
    <dbReference type="NCBI Taxonomy" id="383855"/>
    <lineage>
        <taxon>Eukaryota</taxon>
        <taxon>Fungi</taxon>
        <taxon>Dikarya</taxon>
        <taxon>Ascomycota</taxon>
        <taxon>Pezizomycotina</taxon>
        <taxon>Dothideomycetes</taxon>
        <taxon>Dothideomycetidae</taxon>
        <taxon>Mycosphaerellales</taxon>
        <taxon>Mycosphaerellaceae</taxon>
        <taxon>Pseudocercospora</taxon>
    </lineage>
</organism>
<sequence>MLREAQQGTDSAETPRESWRQTLAKDIGKLSASHENQSRRKMPLTSRGATLLQNHRDTARKFKQATADYETTIQTYNIDGTGAKEPCQKGFLLKQKAMETMGDLLRKKEDPKQSILVPGQAITGKAQILRCGRDIPAVSKTLLALATRRSRITSDPSGDMSGSFESNAVHVEKPSIPRDAARALFAEASPNIVTRGLGESRERPESELLVGGTCVRAVARVQHAVIRHFSGVLHEPATLTTFYRVAESTNEAWVPTTTDERALSTLFHAITIPKRSARDATGVADKVGLSY</sequence>
<proteinExistence type="predicted"/>
<accession>M2ZDN1</accession>
<dbReference type="GeneID" id="19334297"/>
<protein>
    <submittedName>
        <fullName evidence="2">Uncharacterized protein</fullName>
    </submittedName>
</protein>
<evidence type="ECO:0000313" key="2">
    <source>
        <dbReference type="EMBL" id="EME77204.1"/>
    </source>
</evidence>
<feature type="compositionally biased region" description="Polar residues" evidence="1">
    <location>
        <begin position="1"/>
        <end position="12"/>
    </location>
</feature>
<dbReference type="KEGG" id="pfj:MYCFIDRAFT_180081"/>
<evidence type="ECO:0000256" key="1">
    <source>
        <dbReference type="SAM" id="MobiDB-lite"/>
    </source>
</evidence>
<dbReference type="RefSeq" id="XP_007932251.1">
    <property type="nucleotide sequence ID" value="XM_007934060.1"/>
</dbReference>
<dbReference type="VEuPathDB" id="FungiDB:MYCFIDRAFT_180081"/>
<dbReference type="HOGENOM" id="CLU_956844_0_0_1"/>
<feature type="region of interest" description="Disordered" evidence="1">
    <location>
        <begin position="1"/>
        <end position="20"/>
    </location>
</feature>